<evidence type="ECO:0000313" key="4">
    <source>
        <dbReference type="EMBL" id="UOQ68058.1"/>
    </source>
</evidence>
<dbReference type="EMBL" id="CP095061">
    <property type="protein sequence ID" value="UOQ68058.1"/>
    <property type="molecule type" value="Genomic_DNA"/>
</dbReference>
<dbReference type="Gene3D" id="3.40.50.2000">
    <property type="entry name" value="Glycogen Phosphorylase B"/>
    <property type="match status" value="2"/>
</dbReference>
<evidence type="ECO:0000259" key="3">
    <source>
        <dbReference type="Pfam" id="PF00534"/>
    </source>
</evidence>
<dbReference type="PANTHER" id="PTHR12526">
    <property type="entry name" value="GLYCOSYLTRANSFERASE"/>
    <property type="match status" value="1"/>
</dbReference>
<dbReference type="InterPro" id="IPR001296">
    <property type="entry name" value="Glyco_trans_1"/>
</dbReference>
<name>A0ABY4GB43_9BACT</name>
<dbReference type="Pfam" id="PF00534">
    <property type="entry name" value="Glycos_transf_1"/>
    <property type="match status" value="1"/>
</dbReference>
<keyword evidence="5" id="KW-1185">Reference proteome</keyword>
<dbReference type="Proteomes" id="UP000830401">
    <property type="component" value="Chromosome"/>
</dbReference>
<keyword evidence="1" id="KW-0328">Glycosyltransferase</keyword>
<reference evidence="4" key="1">
    <citation type="submission" date="2022-04" db="EMBL/GenBank/DDBJ databases">
        <title>Hymenobacter sp. isolated from the air.</title>
        <authorList>
            <person name="Won M."/>
            <person name="Lee C.-M."/>
            <person name="Woen H.-Y."/>
            <person name="Kwon S.-W."/>
        </authorList>
    </citation>
    <scope>NUCLEOTIDE SEQUENCE</scope>
    <source>
        <strain evidence="4">5420S-77</strain>
    </source>
</reference>
<gene>
    <name evidence="4" type="ORF">MUN86_09505</name>
</gene>
<evidence type="ECO:0000313" key="5">
    <source>
        <dbReference type="Proteomes" id="UP000830401"/>
    </source>
</evidence>
<accession>A0ABY4GB43</accession>
<evidence type="ECO:0000256" key="2">
    <source>
        <dbReference type="ARBA" id="ARBA00022679"/>
    </source>
</evidence>
<sequence length="395" mass="43282">MNPAESAAASFAPDAVVGSPYPLSLLCLSASWGGLELNTVRFADWMNRRGWPVQVITLVGSPIAARAEALNLPVAYLTNRWKALDVPAARLLAHTLRAFNTRTLIVTRNGDLGLAVLCKTVQLPTLKLLYQQHMQLGPPKRSVVHTLRFRALDAWLSPLPGLARQVLEKTHLSPKKLHVVPLGIELEKFADPALTRTIARQQLNLQLPANAVLLGLIGRFDDGKGQDFLVEELAVLRKQHPAVPLHLLLVGESTRNEGNTYRETVLRRVQELGLGEVVHIREFTPQPEIAYRALDISITGSTNETYGMVTIEAMAAGLPVVATATGGTLEIIDDGRMGLLFPLRNAVAFETAIGRLLSEPELMQQLGEQAQAVALATYSHHRQCKLTEEVLFGLR</sequence>
<dbReference type="SUPFAM" id="SSF53756">
    <property type="entry name" value="UDP-Glycosyltransferase/glycogen phosphorylase"/>
    <property type="match status" value="1"/>
</dbReference>
<proteinExistence type="predicted"/>
<protein>
    <submittedName>
        <fullName evidence="4">Glycosyltransferase family 4 protein</fullName>
    </submittedName>
</protein>
<feature type="domain" description="Glycosyl transferase family 1" evidence="3">
    <location>
        <begin position="208"/>
        <end position="371"/>
    </location>
</feature>
<evidence type="ECO:0000256" key="1">
    <source>
        <dbReference type="ARBA" id="ARBA00022676"/>
    </source>
</evidence>
<organism evidence="4 5">
    <name type="scientific">Hymenobacter volaticus</name>
    <dbReference type="NCBI Taxonomy" id="2932254"/>
    <lineage>
        <taxon>Bacteria</taxon>
        <taxon>Pseudomonadati</taxon>
        <taxon>Bacteroidota</taxon>
        <taxon>Cytophagia</taxon>
        <taxon>Cytophagales</taxon>
        <taxon>Hymenobacteraceae</taxon>
        <taxon>Hymenobacter</taxon>
    </lineage>
</organism>
<dbReference type="PANTHER" id="PTHR12526:SF510">
    <property type="entry name" value="D-INOSITOL 3-PHOSPHATE GLYCOSYLTRANSFERASE"/>
    <property type="match status" value="1"/>
</dbReference>
<dbReference type="RefSeq" id="WP_245124599.1">
    <property type="nucleotide sequence ID" value="NZ_CP095061.1"/>
</dbReference>
<dbReference type="CDD" id="cd03801">
    <property type="entry name" value="GT4_PimA-like"/>
    <property type="match status" value="1"/>
</dbReference>
<keyword evidence="2" id="KW-0808">Transferase</keyword>